<feature type="compositionally biased region" description="Low complexity" evidence="6">
    <location>
        <begin position="263"/>
        <end position="284"/>
    </location>
</feature>
<sequence length="464" mass="49830">MPDCLKKWDTAQQVLPAKYRKKPPNAPTVPMPSSIRDVAAVEAWNMAAYQVSQDARNPCPWCGRQFNADALAGHLNSCPKRQEGGAPGGGGGMQSKPRFLMCYICGREFGTTSLQIHQKQCMEKFKAEQAKLPPGQRKPLPKPPQEFLGGGGAIKGGGKIGQSQMDAMNEAAYDSYIDNLSPCPNCGRKFAADRLPIHLKSCKPGHVLTPLSTKAQQGKQATSGAGAKGANASPSHGYTQYDEDDGGDYQEPEEPKPVARSVPKGGAKAAAPKTKAAAPRAAPAAGGGGAYGYNLASLPPDALGFGEDIELVECGRCGRKFAADRISKHENVCKGPIEVKAHSNDLPPPPTAQELKKIEKKPAKWKQQHEALMAGIKAGRQLAQFQKEGRPLSELPPPPPPEEHPDYILCNYCGRRYAPDTYARHAPGCAQRQNRPPPPPKRQQAYPPPQVKSKAVPKKAAGRR</sequence>
<feature type="region of interest" description="Disordered" evidence="6">
    <location>
        <begin position="424"/>
        <end position="464"/>
    </location>
</feature>
<keyword evidence="1" id="KW-0479">Metal-binding</keyword>
<evidence type="ECO:0000313" key="9">
    <source>
        <dbReference type="Proteomes" id="UP000324800"/>
    </source>
</evidence>
<keyword evidence="3 5" id="KW-0863">Zinc-finger</keyword>
<proteinExistence type="predicted"/>
<accession>A0A5J4WJ07</accession>
<dbReference type="Gene3D" id="3.30.160.60">
    <property type="entry name" value="Classic Zinc Finger"/>
    <property type="match status" value="4"/>
</dbReference>
<dbReference type="PROSITE" id="PS52027">
    <property type="entry name" value="ZF_C2HC_C3H"/>
    <property type="match status" value="4"/>
</dbReference>
<protein>
    <submittedName>
        <fullName evidence="8">Putative Zinc finger protein 474</fullName>
    </submittedName>
</protein>
<dbReference type="AlphaFoldDB" id="A0A5J4WJ07"/>
<feature type="domain" description="C2HC/C3H-type" evidence="7">
    <location>
        <begin position="98"/>
        <end position="127"/>
    </location>
</feature>
<dbReference type="Pfam" id="PF13913">
    <property type="entry name" value="zf-C2HC_2"/>
    <property type="match status" value="5"/>
</dbReference>
<keyword evidence="4" id="KW-0862">Zinc</keyword>
<evidence type="ECO:0000256" key="5">
    <source>
        <dbReference type="PROSITE-ProRule" id="PRU01371"/>
    </source>
</evidence>
<feature type="compositionally biased region" description="Polar residues" evidence="6">
    <location>
        <begin position="213"/>
        <end position="223"/>
    </location>
</feature>
<feature type="compositionally biased region" description="Basic residues" evidence="6">
    <location>
        <begin position="455"/>
        <end position="464"/>
    </location>
</feature>
<reference evidence="8 9" key="1">
    <citation type="submission" date="2019-03" db="EMBL/GenBank/DDBJ databases">
        <title>Single cell metagenomics reveals metabolic interactions within the superorganism composed of flagellate Streblomastix strix and complex community of Bacteroidetes bacteria on its surface.</title>
        <authorList>
            <person name="Treitli S.C."/>
            <person name="Kolisko M."/>
            <person name="Husnik F."/>
            <person name="Keeling P."/>
            <person name="Hampl V."/>
        </authorList>
    </citation>
    <scope>NUCLEOTIDE SEQUENCE [LARGE SCALE GENOMIC DNA]</scope>
    <source>
        <strain evidence="8">ST1C</strain>
    </source>
</reference>
<feature type="compositionally biased region" description="Pro residues" evidence="6">
    <location>
        <begin position="435"/>
        <end position="450"/>
    </location>
</feature>
<evidence type="ECO:0000256" key="2">
    <source>
        <dbReference type="ARBA" id="ARBA00022737"/>
    </source>
</evidence>
<evidence type="ECO:0000256" key="4">
    <source>
        <dbReference type="ARBA" id="ARBA00022833"/>
    </source>
</evidence>
<evidence type="ECO:0000256" key="1">
    <source>
        <dbReference type="ARBA" id="ARBA00022723"/>
    </source>
</evidence>
<feature type="domain" description="C2HC/C3H-type" evidence="7">
    <location>
        <begin position="310"/>
        <end position="339"/>
    </location>
</feature>
<feature type="region of interest" description="Disordered" evidence="6">
    <location>
        <begin position="213"/>
        <end position="284"/>
    </location>
</feature>
<feature type="region of interest" description="Disordered" evidence="6">
    <location>
        <begin position="130"/>
        <end position="156"/>
    </location>
</feature>
<dbReference type="InterPro" id="IPR026319">
    <property type="entry name" value="ZC2HC1A/B-like"/>
</dbReference>
<name>A0A5J4WJ07_9EUKA</name>
<organism evidence="8 9">
    <name type="scientific">Streblomastix strix</name>
    <dbReference type="NCBI Taxonomy" id="222440"/>
    <lineage>
        <taxon>Eukaryota</taxon>
        <taxon>Metamonada</taxon>
        <taxon>Preaxostyla</taxon>
        <taxon>Oxymonadida</taxon>
        <taxon>Streblomastigidae</taxon>
        <taxon>Streblomastix</taxon>
    </lineage>
</organism>
<keyword evidence="2" id="KW-0677">Repeat</keyword>
<dbReference type="EMBL" id="SNRW01001839">
    <property type="protein sequence ID" value="KAA6394828.1"/>
    <property type="molecule type" value="Genomic_DNA"/>
</dbReference>
<feature type="domain" description="C2HC/C3H-type" evidence="7">
    <location>
        <begin position="406"/>
        <end position="435"/>
    </location>
</feature>
<dbReference type="PANTHER" id="PTHR13555:SF5">
    <property type="entry name" value="ZINC-FINGER OF A C2HC-TYPE"/>
    <property type="match status" value="1"/>
</dbReference>
<evidence type="ECO:0000256" key="3">
    <source>
        <dbReference type="ARBA" id="ARBA00022771"/>
    </source>
</evidence>
<evidence type="ECO:0000259" key="7">
    <source>
        <dbReference type="PROSITE" id="PS52027"/>
    </source>
</evidence>
<dbReference type="Proteomes" id="UP000324800">
    <property type="component" value="Unassembled WGS sequence"/>
</dbReference>
<feature type="compositionally biased region" description="Acidic residues" evidence="6">
    <location>
        <begin position="241"/>
        <end position="252"/>
    </location>
</feature>
<dbReference type="InterPro" id="IPR049899">
    <property type="entry name" value="Znf_C2HC_C3H"/>
</dbReference>
<dbReference type="GO" id="GO:0008270">
    <property type="term" value="F:zinc ion binding"/>
    <property type="evidence" value="ECO:0007669"/>
    <property type="project" value="UniProtKB-KW"/>
</dbReference>
<evidence type="ECO:0000313" key="8">
    <source>
        <dbReference type="EMBL" id="KAA6394828.1"/>
    </source>
</evidence>
<dbReference type="PANTHER" id="PTHR13555">
    <property type="entry name" value="C2H2 ZINC FINGER CGI-62-RELATED"/>
    <property type="match status" value="1"/>
</dbReference>
<comment type="caution">
    <text evidence="8">The sequence shown here is derived from an EMBL/GenBank/DDBJ whole genome shotgun (WGS) entry which is preliminary data.</text>
</comment>
<dbReference type="OrthoDB" id="265955at2759"/>
<feature type="domain" description="C2HC/C3H-type" evidence="7">
    <location>
        <begin position="179"/>
        <end position="208"/>
    </location>
</feature>
<evidence type="ECO:0000256" key="6">
    <source>
        <dbReference type="SAM" id="MobiDB-lite"/>
    </source>
</evidence>
<gene>
    <name evidence="8" type="ORF">EZS28_009650</name>
</gene>